<evidence type="ECO:0008006" key="6">
    <source>
        <dbReference type="Google" id="ProtNLM"/>
    </source>
</evidence>
<dbReference type="Pfam" id="PF17853">
    <property type="entry name" value="GGDEF_2"/>
    <property type="match status" value="1"/>
</dbReference>
<evidence type="ECO:0000259" key="2">
    <source>
        <dbReference type="Pfam" id="PF13556"/>
    </source>
</evidence>
<evidence type="ECO:0000313" key="4">
    <source>
        <dbReference type="EMBL" id="MBB5964648.1"/>
    </source>
</evidence>
<keyword evidence="5" id="KW-1185">Reference proteome</keyword>
<accession>A0A841D8K2</accession>
<dbReference type="InterPro" id="IPR025736">
    <property type="entry name" value="PucR_C-HTH_dom"/>
</dbReference>
<proteinExistence type="inferred from homology"/>
<dbReference type="Proteomes" id="UP000562352">
    <property type="component" value="Unassembled WGS sequence"/>
</dbReference>
<feature type="domain" description="CdaR GGDEF-like" evidence="3">
    <location>
        <begin position="161"/>
        <end position="258"/>
    </location>
</feature>
<dbReference type="Gene3D" id="1.10.10.2840">
    <property type="entry name" value="PucR C-terminal helix-turn-helix domain"/>
    <property type="match status" value="1"/>
</dbReference>
<evidence type="ECO:0000259" key="3">
    <source>
        <dbReference type="Pfam" id="PF17853"/>
    </source>
</evidence>
<dbReference type="EMBL" id="JACHJJ010000013">
    <property type="protein sequence ID" value="MBB5964648.1"/>
    <property type="molecule type" value="Genomic_DNA"/>
</dbReference>
<name>A0A841D8K2_PLAVE</name>
<comment type="caution">
    <text evidence="4">The sequence shown here is derived from an EMBL/GenBank/DDBJ whole genome shotgun (WGS) entry which is preliminary data.</text>
</comment>
<organism evidence="4 5">
    <name type="scientific">Planomonospora venezuelensis</name>
    <dbReference type="NCBI Taxonomy" id="1999"/>
    <lineage>
        <taxon>Bacteria</taxon>
        <taxon>Bacillati</taxon>
        <taxon>Actinomycetota</taxon>
        <taxon>Actinomycetes</taxon>
        <taxon>Streptosporangiales</taxon>
        <taxon>Streptosporangiaceae</taxon>
        <taxon>Planomonospora</taxon>
    </lineage>
</organism>
<protein>
    <recommendedName>
        <fullName evidence="6">PucR family transcriptional regulator</fullName>
    </recommendedName>
</protein>
<reference evidence="4 5" key="1">
    <citation type="submission" date="2020-08" db="EMBL/GenBank/DDBJ databases">
        <title>Genomic Encyclopedia of Type Strains, Phase III (KMG-III): the genomes of soil and plant-associated and newly described type strains.</title>
        <authorList>
            <person name="Whitman W."/>
        </authorList>
    </citation>
    <scope>NUCLEOTIDE SEQUENCE [LARGE SCALE GENOMIC DNA]</scope>
    <source>
        <strain evidence="4 5">CECT 3303</strain>
    </source>
</reference>
<dbReference type="InterPro" id="IPR041522">
    <property type="entry name" value="CdaR_GGDEF"/>
</dbReference>
<dbReference type="InterPro" id="IPR042070">
    <property type="entry name" value="PucR_C-HTH_sf"/>
</dbReference>
<dbReference type="AlphaFoldDB" id="A0A841D8K2"/>
<gene>
    <name evidence="4" type="ORF">FHS22_003932</name>
</gene>
<dbReference type="RefSeq" id="WP_184943641.1">
    <property type="nucleotide sequence ID" value="NZ_BAAAWZ010000001.1"/>
</dbReference>
<feature type="domain" description="PucR C-terminal helix-turn-helix" evidence="2">
    <location>
        <begin position="304"/>
        <end position="362"/>
    </location>
</feature>
<dbReference type="PANTHER" id="PTHR33744:SF17">
    <property type="entry name" value="CONSERVED PROTEIN"/>
    <property type="match status" value="1"/>
</dbReference>
<sequence>MYDNGGVLQETVDEIAARLGASATLEDRSFQLLAYAAQSGDIDTVRQESILRRRASDEVRAYFEGYGIATAPGRVRIPADAELGVLARVCVPLRHQGVTYGYLWLLDDGTLGEELLDSVAGPVARAATVLAQEARRRQDLGGHLRELFSADAEERSWALSRLGLRGPVAAVAVLPSADRVAALWTLPRDVLADPGLPDPGLPERGGPLVGLLAPAAQARELAGRLQAMYGTAAGIGDARTEPGQAWRSWREAVHALRIAGRVPELAPVAAWSGLGVYRTLARLAPEDLRELAAESGGLSADPELARTVESYLDRAGHVQETAAALGVHRQTLYYRLGKAERLTGRDLADGEDRLVVHLALKAARLTGSTP</sequence>
<dbReference type="PANTHER" id="PTHR33744">
    <property type="entry name" value="CARBOHYDRATE DIACID REGULATOR"/>
    <property type="match status" value="1"/>
</dbReference>
<dbReference type="Pfam" id="PF13556">
    <property type="entry name" value="HTH_30"/>
    <property type="match status" value="1"/>
</dbReference>
<evidence type="ECO:0000313" key="5">
    <source>
        <dbReference type="Proteomes" id="UP000562352"/>
    </source>
</evidence>
<evidence type="ECO:0000256" key="1">
    <source>
        <dbReference type="ARBA" id="ARBA00006754"/>
    </source>
</evidence>
<comment type="similarity">
    <text evidence="1">Belongs to the CdaR family.</text>
</comment>
<dbReference type="InterPro" id="IPR051448">
    <property type="entry name" value="CdaR-like_regulators"/>
</dbReference>